<sequence length="1311" mass="143686">MSLTCHTDKCVPRQSVQSPEEDRRGRLRSPAPSPAPSPAGSPIPGATPGSRFSVTRVTPQRERSGSTSSTDSSGSAPRASPSRFTVMQVSEPPQIHVHSSPIDSTPRRSSSRFSVTRNYDTIYNPSPPRDHRTDSDSDRNDKSSDKSDKSSDKSYKTDLKQVKSDKPDVVKVKSDAVAASDKDNKVTKVVDDKSDVSGKVEAVATYQDKREDISCETSLSERPQGTVLVQETKLVKNSTEASDTEKVDVKVEVTVKKESVADKSDVKNDSCKVVNREAPAKVHNDQNKPIYVVPDEKHVKDDKPTQKERNDVAIKQLEACITHDLDDLIQEMQDISHKSAIFKKTTDISDPPVKTDSTQTEINVIDANIDRNEPIKDDHTVPVSIIRDNVVLKKNKSESSLDSPDLEVSRLMNKKPTCSPFRDSSSSLEISGSSMESLNALDSAQIVPSVARPVIVPESAETELDRRKPETIALSTESSIESASENTPINSGNFLNTSLSSNDSVSPIIFGRNKKIHGSLSSLEASVSSLDSARCTEKVMVTSTDSGIEYSLQNPSENKDDNSSNEGTLTNTSSMKDVAKVPEKDFLQSVQDTLTSSPKRTSSMLDVPAMKAKGLDRVRKISFVAPSPSFHIPKPEVEPPKVESKLPTHLEKLLSLFHNPGSLFSRNTEEERKSASNTPPRKESTALASSFWSWGSSDKCLEKDEKVEEDCDSSPEVTDSTLSERVQVSFVDESFSKKLDSKTPSTDTDNTLSEFQSFPIQNSESEAADSKVDVDTVTDVTTDDNLVQKCLDLSLKDTDAASNGNAGACDKTDLIKPNDLNKNVYDNEIDNSRTETVVPTDNTPIDKSAESKKETAVKLDEAKSLDARPRSFAAVLKASGSENTLDRQNSPDSGQPVDKLPSKVIRGIKENISPENTLTSSMTNTKTLAIELTEHKVISQPIVNAVWDVTNPIAEKIETKPEDFKALIFFEDEKPATVTDVKSNINKDKSSTDKDDNSRTKVIDEQKAASSTTLVMTFEDVPPLTSLPQPLIPKVAEIATVENLEVVDLGKDALSYLIYENQDFEPENESVVTETKPETCTALAEELRDAEIKQKLIDLSPELVIDEVIEVPEVFTPKEVTPPAAERAKVKANSLEDLSQRLETLGTSTADIPKAKSKNIVFNVPECSGTSPRDIPERRSKLRSRSGSSPKSLPESLNRPLPISKLESVSKKRKKVSSLGKIARDSLLALNRCDEEIADIRREYKLTSVESLRSLESVSEDANSQSGNSVDSRCRSCFRTSQESLMSLDSITEDCRCNCTEDKGDSHHSAR</sequence>
<feature type="compositionally biased region" description="Basic and acidic residues" evidence="1">
    <location>
        <begin position="667"/>
        <end position="684"/>
    </location>
</feature>
<feature type="compositionally biased region" description="Polar residues" evidence="1">
    <location>
        <begin position="564"/>
        <end position="575"/>
    </location>
</feature>
<keyword evidence="3" id="KW-1185">Reference proteome</keyword>
<feature type="compositionally biased region" description="Basic and acidic residues" evidence="1">
    <location>
        <begin position="1"/>
        <end position="11"/>
    </location>
</feature>
<reference evidence="2" key="1">
    <citation type="submission" date="2020-11" db="EMBL/GenBank/DDBJ databases">
        <authorList>
            <person name="Whiteford S."/>
        </authorList>
    </citation>
    <scope>NUCLEOTIDE SEQUENCE</scope>
</reference>
<feature type="compositionally biased region" description="Polar residues" evidence="1">
    <location>
        <begin position="880"/>
        <end position="893"/>
    </location>
</feature>
<accession>A0A8S4EXF7</accession>
<feature type="compositionally biased region" description="Polar residues" evidence="1">
    <location>
        <begin position="101"/>
        <end position="124"/>
    </location>
</feature>
<feature type="region of interest" description="Disordered" evidence="1">
    <location>
        <begin position="1"/>
        <end position="169"/>
    </location>
</feature>
<proteinExistence type="predicted"/>
<feature type="compositionally biased region" description="Polar residues" evidence="1">
    <location>
        <begin position="546"/>
        <end position="556"/>
    </location>
</feature>
<name>A0A8S4EXF7_PLUXY</name>
<dbReference type="Proteomes" id="UP000653454">
    <property type="component" value="Unassembled WGS sequence"/>
</dbReference>
<feature type="compositionally biased region" description="Low complexity" evidence="1">
    <location>
        <begin position="1185"/>
        <end position="1196"/>
    </location>
</feature>
<feature type="compositionally biased region" description="Pro residues" evidence="1">
    <location>
        <begin position="31"/>
        <end position="41"/>
    </location>
</feature>
<dbReference type="EMBL" id="CAJHNJ030000023">
    <property type="protein sequence ID" value="CAG9120140.1"/>
    <property type="molecule type" value="Genomic_DNA"/>
</dbReference>
<feature type="region of interest" description="Disordered" evidence="1">
    <location>
        <begin position="546"/>
        <end position="577"/>
    </location>
</feature>
<feature type="compositionally biased region" description="Polar residues" evidence="1">
    <location>
        <begin position="835"/>
        <end position="845"/>
    </location>
</feature>
<feature type="region of interest" description="Disordered" evidence="1">
    <location>
        <begin position="835"/>
        <end position="856"/>
    </location>
</feature>
<feature type="region of interest" description="Disordered" evidence="1">
    <location>
        <begin position="661"/>
        <end position="687"/>
    </location>
</feature>
<protein>
    <submittedName>
        <fullName evidence="2">(diamondback moth) hypothetical protein</fullName>
    </submittedName>
</protein>
<feature type="compositionally biased region" description="Low complexity" evidence="1">
    <location>
        <begin position="65"/>
        <end position="83"/>
    </location>
</feature>
<feature type="region of interest" description="Disordered" evidence="1">
    <location>
        <begin position="879"/>
        <end position="902"/>
    </location>
</feature>
<evidence type="ECO:0000256" key="1">
    <source>
        <dbReference type="SAM" id="MobiDB-lite"/>
    </source>
</evidence>
<feature type="region of interest" description="Disordered" evidence="1">
    <location>
        <begin position="1165"/>
        <end position="1210"/>
    </location>
</feature>
<evidence type="ECO:0000313" key="3">
    <source>
        <dbReference type="Proteomes" id="UP000653454"/>
    </source>
</evidence>
<feature type="compositionally biased region" description="Basic and acidic residues" evidence="1">
    <location>
        <begin position="128"/>
        <end position="169"/>
    </location>
</feature>
<feature type="compositionally biased region" description="Basic and acidic residues" evidence="1">
    <location>
        <begin position="847"/>
        <end position="856"/>
    </location>
</feature>
<evidence type="ECO:0000313" key="2">
    <source>
        <dbReference type="EMBL" id="CAG9120140.1"/>
    </source>
</evidence>
<gene>
    <name evidence="2" type="ORF">PLXY2_LOCUS7099</name>
</gene>
<organism evidence="2 3">
    <name type="scientific">Plutella xylostella</name>
    <name type="common">Diamondback moth</name>
    <name type="synonym">Plutella maculipennis</name>
    <dbReference type="NCBI Taxonomy" id="51655"/>
    <lineage>
        <taxon>Eukaryota</taxon>
        <taxon>Metazoa</taxon>
        <taxon>Ecdysozoa</taxon>
        <taxon>Arthropoda</taxon>
        <taxon>Hexapoda</taxon>
        <taxon>Insecta</taxon>
        <taxon>Pterygota</taxon>
        <taxon>Neoptera</taxon>
        <taxon>Endopterygota</taxon>
        <taxon>Lepidoptera</taxon>
        <taxon>Glossata</taxon>
        <taxon>Ditrysia</taxon>
        <taxon>Yponomeutoidea</taxon>
        <taxon>Plutellidae</taxon>
        <taxon>Plutella</taxon>
    </lineage>
</organism>
<comment type="caution">
    <text evidence="2">The sequence shown here is derived from an EMBL/GenBank/DDBJ whole genome shotgun (WGS) entry which is preliminary data.</text>
</comment>